<evidence type="ECO:0000313" key="2">
    <source>
        <dbReference type="EMBL" id="KAH9827262.1"/>
    </source>
</evidence>
<dbReference type="Proteomes" id="UP001138500">
    <property type="component" value="Unassembled WGS sequence"/>
</dbReference>
<organism evidence="2 3">
    <name type="scientific">Teratosphaeria destructans</name>
    <dbReference type="NCBI Taxonomy" id="418781"/>
    <lineage>
        <taxon>Eukaryota</taxon>
        <taxon>Fungi</taxon>
        <taxon>Dikarya</taxon>
        <taxon>Ascomycota</taxon>
        <taxon>Pezizomycotina</taxon>
        <taxon>Dothideomycetes</taxon>
        <taxon>Dothideomycetidae</taxon>
        <taxon>Mycosphaerellales</taxon>
        <taxon>Teratosphaeriaceae</taxon>
        <taxon>Teratosphaeria</taxon>
    </lineage>
</organism>
<gene>
    <name evidence="2" type="ORF">Tdes44962_MAKER09785</name>
</gene>
<proteinExistence type="predicted"/>
<dbReference type="AlphaFoldDB" id="A0A9W7SRK0"/>
<dbReference type="EMBL" id="RIBY02001898">
    <property type="protein sequence ID" value="KAH9827262.1"/>
    <property type="molecule type" value="Genomic_DNA"/>
</dbReference>
<evidence type="ECO:0000256" key="1">
    <source>
        <dbReference type="SAM" id="MobiDB-lite"/>
    </source>
</evidence>
<accession>A0A9W7SRK0</accession>
<name>A0A9W7SRK0_9PEZI</name>
<reference evidence="2 3" key="2">
    <citation type="journal article" date="2021" name="Curr. Genet.">
        <title>Genetic response to nitrogen starvation in the aggressive Eucalyptus foliar pathogen Teratosphaeria destructans.</title>
        <authorList>
            <person name="Havenga M."/>
            <person name="Wingfield B.D."/>
            <person name="Wingfield M.J."/>
            <person name="Dreyer L.L."/>
            <person name="Roets F."/>
            <person name="Aylward J."/>
        </authorList>
    </citation>
    <scope>NUCLEOTIDE SEQUENCE [LARGE SCALE GENOMIC DNA]</scope>
    <source>
        <strain evidence="2">CMW44962</strain>
    </source>
</reference>
<feature type="compositionally biased region" description="Polar residues" evidence="1">
    <location>
        <begin position="1"/>
        <end position="10"/>
    </location>
</feature>
<comment type="caution">
    <text evidence="2">The sequence shown here is derived from an EMBL/GenBank/DDBJ whole genome shotgun (WGS) entry which is preliminary data.</text>
</comment>
<feature type="region of interest" description="Disordered" evidence="1">
    <location>
        <begin position="1"/>
        <end position="26"/>
    </location>
</feature>
<evidence type="ECO:0000313" key="3">
    <source>
        <dbReference type="Proteomes" id="UP001138500"/>
    </source>
</evidence>
<protein>
    <submittedName>
        <fullName evidence="2">Uncharacterized protein</fullName>
    </submittedName>
</protein>
<reference evidence="2 3" key="1">
    <citation type="journal article" date="2018" name="IMA Fungus">
        <title>IMA Genome-F 10: Nine draft genome sequences of Claviceps purpurea s.lat., including C. arundinis, C. humidiphila, and C. cf. spartinae, pseudomolecules for the pitch canker pathogen Fusarium circinatum, draft genome of Davidsoniella eucalypti, Grosmannia galeiformis, Quambalaria eucalypti, and Teratosphaeria destructans.</title>
        <authorList>
            <person name="Wingfield B.D."/>
            <person name="Liu M."/>
            <person name="Nguyen H.D."/>
            <person name="Lane F.A."/>
            <person name="Morgan S.W."/>
            <person name="De Vos L."/>
            <person name="Wilken P.M."/>
            <person name="Duong T.A."/>
            <person name="Aylward J."/>
            <person name="Coetzee M.P."/>
            <person name="Dadej K."/>
            <person name="De Beer Z.W."/>
            <person name="Findlay W."/>
            <person name="Havenga M."/>
            <person name="Kolarik M."/>
            <person name="Menzies J.G."/>
            <person name="Naidoo K."/>
            <person name="Pochopski O."/>
            <person name="Shoukouhi P."/>
            <person name="Santana Q.C."/>
            <person name="Seifert K.A."/>
            <person name="Soal N."/>
            <person name="Steenkamp E.T."/>
            <person name="Tatham C.T."/>
            <person name="van der Nest M.A."/>
            <person name="Wingfield M.J."/>
        </authorList>
    </citation>
    <scope>NUCLEOTIDE SEQUENCE [LARGE SCALE GENOMIC DNA]</scope>
    <source>
        <strain evidence="2">CMW44962</strain>
    </source>
</reference>
<keyword evidence="3" id="KW-1185">Reference proteome</keyword>
<sequence length="72" mass="7305">MAGLRQNQGLAPTISGGNGEYQIPAQDCGGEWNGGVGAAAAEEAGGATEQQRVGFGMRKFLKRRAVGAGKAQ</sequence>